<dbReference type="AlphaFoldDB" id="A0A420YFI5"/>
<name>A0A420YFI5_9PEZI</name>
<evidence type="ECO:0000313" key="3">
    <source>
        <dbReference type="Proteomes" id="UP000275385"/>
    </source>
</evidence>
<keyword evidence="3" id="KW-1185">Reference proteome</keyword>
<proteinExistence type="predicted"/>
<dbReference type="EMBL" id="QVQW01000014">
    <property type="protein sequence ID" value="RKU46440.1"/>
    <property type="molecule type" value="Genomic_DNA"/>
</dbReference>
<accession>A0A420YFI5</accession>
<protein>
    <recommendedName>
        <fullName evidence="4">Apple domain-containing protein</fullName>
    </recommendedName>
</protein>
<gene>
    <name evidence="2" type="ORF">DL546_006804</name>
</gene>
<organism evidence="2 3">
    <name type="scientific">Coniochaeta pulveracea</name>
    <dbReference type="NCBI Taxonomy" id="177199"/>
    <lineage>
        <taxon>Eukaryota</taxon>
        <taxon>Fungi</taxon>
        <taxon>Dikarya</taxon>
        <taxon>Ascomycota</taxon>
        <taxon>Pezizomycotina</taxon>
        <taxon>Sordariomycetes</taxon>
        <taxon>Sordariomycetidae</taxon>
        <taxon>Coniochaetales</taxon>
        <taxon>Coniochaetaceae</taxon>
        <taxon>Coniochaeta</taxon>
    </lineage>
</organism>
<evidence type="ECO:0000256" key="1">
    <source>
        <dbReference type="SAM" id="SignalP"/>
    </source>
</evidence>
<evidence type="ECO:0000313" key="2">
    <source>
        <dbReference type="EMBL" id="RKU46440.1"/>
    </source>
</evidence>
<feature type="signal peptide" evidence="1">
    <location>
        <begin position="1"/>
        <end position="20"/>
    </location>
</feature>
<sequence>MGSVLRFGMMLVASGLPIFASPLLEERGKCNRDNLLRCYDPTGTNSKDIASRAAATAFCSSYLSIPVVTSVIATSTPVSTVTSVVTTTDGTEVVTSVSTSVFVEQSTVTTTVSASSAVSPVAGKRAVSTAAAPACAATTYVPSQVSSACSCLSLQPSTTYVTTTAPTSTSVSLSTVHDTTTTTTETTTTTTATSTSTVVETATPTWSACGQQYTAPNGQVFETACNHGVVHLSSDATIVSGTVPNLYSCLQLCITTYAPSCTAVDWQHQGICYILTRGTQVIAVSTYDTAYLSGSVSVFN</sequence>
<keyword evidence="1" id="KW-0732">Signal</keyword>
<dbReference type="OrthoDB" id="3545119at2759"/>
<comment type="caution">
    <text evidence="2">The sequence shown here is derived from an EMBL/GenBank/DDBJ whole genome shotgun (WGS) entry which is preliminary data.</text>
</comment>
<evidence type="ECO:0008006" key="4">
    <source>
        <dbReference type="Google" id="ProtNLM"/>
    </source>
</evidence>
<feature type="chain" id="PRO_5019040296" description="Apple domain-containing protein" evidence="1">
    <location>
        <begin position="21"/>
        <end position="300"/>
    </location>
</feature>
<dbReference type="Proteomes" id="UP000275385">
    <property type="component" value="Unassembled WGS sequence"/>
</dbReference>
<reference evidence="2 3" key="1">
    <citation type="submission" date="2018-08" db="EMBL/GenBank/DDBJ databases">
        <title>Draft genome of the lignicolous fungus Coniochaeta pulveracea.</title>
        <authorList>
            <person name="Borstlap C.J."/>
            <person name="De Witt R.N."/>
            <person name="Botha A."/>
            <person name="Volschenk H."/>
        </authorList>
    </citation>
    <scope>NUCLEOTIDE SEQUENCE [LARGE SCALE GENOMIC DNA]</scope>
    <source>
        <strain evidence="2 3">CAB683</strain>
    </source>
</reference>